<proteinExistence type="predicted"/>
<evidence type="ECO:0000313" key="2">
    <source>
        <dbReference type="EMBL" id="QHU31809.1"/>
    </source>
</evidence>
<keyword evidence="1" id="KW-0812">Transmembrane</keyword>
<accession>A0A6C0LLL6</accession>
<feature type="transmembrane region" description="Helical" evidence="1">
    <location>
        <begin position="142"/>
        <end position="164"/>
    </location>
</feature>
<dbReference type="EMBL" id="MN740533">
    <property type="protein sequence ID" value="QHU31809.1"/>
    <property type="molecule type" value="Genomic_DNA"/>
</dbReference>
<keyword evidence="1" id="KW-1133">Transmembrane helix</keyword>
<dbReference type="AlphaFoldDB" id="A0A6C0LLL6"/>
<evidence type="ECO:0000256" key="1">
    <source>
        <dbReference type="SAM" id="Phobius"/>
    </source>
</evidence>
<protein>
    <submittedName>
        <fullName evidence="2">Uncharacterized protein</fullName>
    </submittedName>
</protein>
<keyword evidence="1" id="KW-0472">Membrane</keyword>
<reference evidence="2" key="1">
    <citation type="journal article" date="2020" name="Nature">
        <title>Giant virus diversity and host interactions through global metagenomics.</title>
        <authorList>
            <person name="Schulz F."/>
            <person name="Roux S."/>
            <person name="Paez-Espino D."/>
            <person name="Jungbluth S."/>
            <person name="Walsh D.A."/>
            <person name="Denef V.J."/>
            <person name="McMahon K.D."/>
            <person name="Konstantinidis K.T."/>
            <person name="Eloe-Fadrosh E.A."/>
            <person name="Kyrpides N.C."/>
            <person name="Woyke T."/>
        </authorList>
    </citation>
    <scope>NUCLEOTIDE SEQUENCE</scope>
    <source>
        <strain evidence="2">GVMAG-M-3300027963-41</strain>
    </source>
</reference>
<name>A0A6C0LLL6_9ZZZZ</name>
<sequence length="213" mass="23832">MELPSQQDFWNFYNGNVDELSSLYSQLRDSNNSFAIASNYPGAQQNDQARKNRIVQLIGELTSYHNKLVSTISAIQREHISISTAIKKEKAKLDVIQQHMGEKRELADLRKEQASDVRQKYAADYHSSVLGLWRPLHPNTRGVLYTVSTVLMLITVAGIGYLIYTRQRQISPAKTLGSILTTKGSGTQPSSSLFNDNDYGRVAGGGMKLRPKK</sequence>
<organism evidence="2">
    <name type="scientific">viral metagenome</name>
    <dbReference type="NCBI Taxonomy" id="1070528"/>
    <lineage>
        <taxon>unclassified sequences</taxon>
        <taxon>metagenomes</taxon>
        <taxon>organismal metagenomes</taxon>
    </lineage>
</organism>